<dbReference type="InterPro" id="IPR051677">
    <property type="entry name" value="AfsR-DnrI-RedD_regulator"/>
</dbReference>
<dbReference type="Proteomes" id="UP000055060">
    <property type="component" value="Unassembled WGS sequence"/>
</dbReference>
<dbReference type="STRING" id="360412.LARV_02061"/>
<dbReference type="InterPro" id="IPR016032">
    <property type="entry name" value="Sig_transdc_resp-reg_C-effctor"/>
</dbReference>
<reference evidence="5" key="1">
    <citation type="submission" date="2015-07" db="EMBL/GenBank/DDBJ databases">
        <title>Draft Genome Sequences of Anaerolinea thermolimosa IMO-1, Bellilinea caldifistulae GOMI-1, Leptolinea tardivitalis YMTK-2, Levilinea saccharolytica KIBI-1,Longilinea arvoryzae KOME-1, Previously Described as Members of the Anaerolineaceae (Chloroflexi).</title>
        <authorList>
            <person name="Sekiguchi Y."/>
            <person name="Ohashi A."/>
            <person name="Matsuura N."/>
            <person name="Tourlousse M.D."/>
        </authorList>
    </citation>
    <scope>NUCLEOTIDE SEQUENCE [LARGE SCALE GENOMIC DNA]</scope>
    <source>
        <strain evidence="5">KOME-1</strain>
    </source>
</reference>
<dbReference type="AlphaFoldDB" id="A0A0S7BA08"/>
<dbReference type="SMART" id="SM00028">
    <property type="entry name" value="TPR"/>
    <property type="match status" value="6"/>
</dbReference>
<dbReference type="EMBL" id="DF967972">
    <property type="protein sequence ID" value="GAP14295.1"/>
    <property type="molecule type" value="Genomic_DNA"/>
</dbReference>
<dbReference type="Pfam" id="PF03704">
    <property type="entry name" value="BTAD"/>
    <property type="match status" value="1"/>
</dbReference>
<proteinExistence type="inferred from homology"/>
<dbReference type="InterPro" id="IPR019734">
    <property type="entry name" value="TPR_rpt"/>
</dbReference>
<sequence>MHPGPMINPEIEVLLKESETKENSGDLKGAAAAAREALDLARNEPGKVASQRVLMRSVAIACRLGTFEEGRRLVEEVLSQTRYSMEAVDALIALGTIEAETNNLQNAEKDFYEAAEISRSIQYPAGLSHALHDQAAVVYFIQGKFTLALAAMEEADQIKSEDSGETWGLPFLQALIFQTTGDRKRTRKALDAFLPLVRPGTRAAGGYYFLWSRLSLDEEELEKAEEYLYLALRIANQTGVPDLNVRVRLEYSRLFRLRGEPATAHTWAEDAYRFAQRLNSFYLSGKALVERARTSWEMGDHAQAFTQIDDAIQQFTAITAEYNLAYARLLKAAWISLENQGDDAETWKLAVKSILQGGYTFILERERRLAFPLIASYLRSRDSAAREPAEVLLQQIDKISPPPLRIFGLGQFRVLQGRRPVPDSLWQRRKAGEMLRYLLLQPGHSASREVILEELWPDHPLSTSQDLFHQATSTLRHILEPDLPEKFPSRYLTVEGERVFVNLPHGSMVDFEHFEQELPIALQSRQISRLQEALTLYTDDLFPMDLYQDWSASRRQELVDLYLHGLLVLGQAYLERQSYDQAANCALKILQRDIWNEDATLLGMQAYLGMNSAPRAVHLYQKLESILKEDLDLQPRSDLKQMVASIKRARLDNPNNPV</sequence>
<keyword evidence="6" id="KW-1185">Reference proteome</keyword>
<evidence type="ECO:0000256" key="1">
    <source>
        <dbReference type="ARBA" id="ARBA00005820"/>
    </source>
</evidence>
<dbReference type="Gene3D" id="1.10.10.10">
    <property type="entry name" value="Winged helix-like DNA-binding domain superfamily/Winged helix DNA-binding domain"/>
    <property type="match status" value="1"/>
</dbReference>
<evidence type="ECO:0000313" key="5">
    <source>
        <dbReference type="EMBL" id="GAP14295.1"/>
    </source>
</evidence>
<dbReference type="InterPro" id="IPR005158">
    <property type="entry name" value="BTAD"/>
</dbReference>
<keyword evidence="2 3" id="KW-0238">DNA-binding</keyword>
<dbReference type="SUPFAM" id="SSF48452">
    <property type="entry name" value="TPR-like"/>
    <property type="match status" value="3"/>
</dbReference>
<dbReference type="SUPFAM" id="SSF46894">
    <property type="entry name" value="C-terminal effector domain of the bipartite response regulators"/>
    <property type="match status" value="1"/>
</dbReference>
<feature type="domain" description="OmpR/PhoB-type" evidence="4">
    <location>
        <begin position="394"/>
        <end position="503"/>
    </location>
</feature>
<dbReference type="GO" id="GO:0003677">
    <property type="term" value="F:DNA binding"/>
    <property type="evidence" value="ECO:0007669"/>
    <property type="project" value="UniProtKB-UniRule"/>
</dbReference>
<dbReference type="SMART" id="SM00862">
    <property type="entry name" value="Trans_reg_C"/>
    <property type="match status" value="1"/>
</dbReference>
<dbReference type="SMART" id="SM01043">
    <property type="entry name" value="BTAD"/>
    <property type="match status" value="1"/>
</dbReference>
<evidence type="ECO:0000256" key="2">
    <source>
        <dbReference type="ARBA" id="ARBA00023125"/>
    </source>
</evidence>
<dbReference type="Gene3D" id="1.25.40.10">
    <property type="entry name" value="Tetratricopeptide repeat domain"/>
    <property type="match status" value="2"/>
</dbReference>
<dbReference type="RefSeq" id="WP_075073565.1">
    <property type="nucleotide sequence ID" value="NZ_DF967972.1"/>
</dbReference>
<comment type="similarity">
    <text evidence="1">Belongs to the AfsR/DnrI/RedD regulatory family.</text>
</comment>
<dbReference type="PROSITE" id="PS51755">
    <property type="entry name" value="OMPR_PHOB"/>
    <property type="match status" value="1"/>
</dbReference>
<gene>
    <name evidence="5" type="ORF">LARV_02061</name>
</gene>
<dbReference type="InterPro" id="IPR001867">
    <property type="entry name" value="OmpR/PhoB-type_DNA-bd"/>
</dbReference>
<organism evidence="5">
    <name type="scientific">Longilinea arvoryzae</name>
    <dbReference type="NCBI Taxonomy" id="360412"/>
    <lineage>
        <taxon>Bacteria</taxon>
        <taxon>Bacillati</taxon>
        <taxon>Chloroflexota</taxon>
        <taxon>Anaerolineae</taxon>
        <taxon>Anaerolineales</taxon>
        <taxon>Anaerolineaceae</taxon>
        <taxon>Longilinea</taxon>
    </lineage>
</organism>
<dbReference type="OrthoDB" id="9789465at2"/>
<name>A0A0S7BA08_9CHLR</name>
<dbReference type="InterPro" id="IPR036388">
    <property type="entry name" value="WH-like_DNA-bd_sf"/>
</dbReference>
<dbReference type="PANTHER" id="PTHR35807:SF2">
    <property type="entry name" value="TRANSCRIPTIONAL ACTIVATOR DOMAIN"/>
    <property type="match status" value="1"/>
</dbReference>
<feature type="DNA-binding region" description="OmpR/PhoB-type" evidence="3">
    <location>
        <begin position="394"/>
        <end position="503"/>
    </location>
</feature>
<accession>A0A0S7BA08</accession>
<evidence type="ECO:0000256" key="3">
    <source>
        <dbReference type="PROSITE-ProRule" id="PRU01091"/>
    </source>
</evidence>
<evidence type="ECO:0000313" key="6">
    <source>
        <dbReference type="Proteomes" id="UP000055060"/>
    </source>
</evidence>
<protein>
    <submittedName>
        <fullName evidence="5">DNA-binding transcriptional activator of the SARP family</fullName>
    </submittedName>
</protein>
<dbReference type="PANTHER" id="PTHR35807">
    <property type="entry name" value="TRANSCRIPTIONAL REGULATOR REDD-RELATED"/>
    <property type="match status" value="1"/>
</dbReference>
<evidence type="ECO:0000259" key="4">
    <source>
        <dbReference type="PROSITE" id="PS51755"/>
    </source>
</evidence>
<dbReference type="GO" id="GO:0000160">
    <property type="term" value="P:phosphorelay signal transduction system"/>
    <property type="evidence" value="ECO:0007669"/>
    <property type="project" value="InterPro"/>
</dbReference>
<dbReference type="GO" id="GO:0006355">
    <property type="term" value="P:regulation of DNA-templated transcription"/>
    <property type="evidence" value="ECO:0007669"/>
    <property type="project" value="InterPro"/>
</dbReference>
<dbReference type="InterPro" id="IPR011990">
    <property type="entry name" value="TPR-like_helical_dom_sf"/>
</dbReference>